<accession>A0A565CKC8</accession>
<reference evidence="1" key="1">
    <citation type="submission" date="2019-07" db="EMBL/GenBank/DDBJ databases">
        <authorList>
            <person name="Dittberner H."/>
        </authorList>
    </citation>
    <scope>NUCLEOTIDE SEQUENCE [LARGE SCALE GENOMIC DNA]</scope>
</reference>
<comment type="caution">
    <text evidence="1">The sequence shown here is derived from an EMBL/GenBank/DDBJ whole genome shotgun (WGS) entry which is preliminary data.</text>
</comment>
<keyword evidence="2" id="KW-1185">Reference proteome</keyword>
<evidence type="ECO:0000313" key="2">
    <source>
        <dbReference type="Proteomes" id="UP000489600"/>
    </source>
</evidence>
<sequence length="81" mass="9166">MARYSSEDGQTPVNSTVVAIDKDKNSNYAARWAADHLFHLINNPNMILVHVRLKNHGGSHDNDELNQLFIPYRGYCARKGV</sequence>
<gene>
    <name evidence="1" type="ORF">ANE_LOCUS24632</name>
</gene>
<dbReference type="EMBL" id="CABITT030000008">
    <property type="protein sequence ID" value="VVB14188.1"/>
    <property type="molecule type" value="Genomic_DNA"/>
</dbReference>
<dbReference type="Proteomes" id="UP000489600">
    <property type="component" value="Unassembled WGS sequence"/>
</dbReference>
<dbReference type="OrthoDB" id="1111262at2759"/>
<name>A0A565CKC8_9BRAS</name>
<evidence type="ECO:0000313" key="1">
    <source>
        <dbReference type="EMBL" id="VVB14188.1"/>
    </source>
</evidence>
<protein>
    <recommendedName>
        <fullName evidence="3">UspA domain-containing protein</fullName>
    </recommendedName>
</protein>
<dbReference type="AlphaFoldDB" id="A0A565CKC8"/>
<organism evidence="1 2">
    <name type="scientific">Arabis nemorensis</name>
    <dbReference type="NCBI Taxonomy" id="586526"/>
    <lineage>
        <taxon>Eukaryota</taxon>
        <taxon>Viridiplantae</taxon>
        <taxon>Streptophyta</taxon>
        <taxon>Embryophyta</taxon>
        <taxon>Tracheophyta</taxon>
        <taxon>Spermatophyta</taxon>
        <taxon>Magnoliopsida</taxon>
        <taxon>eudicotyledons</taxon>
        <taxon>Gunneridae</taxon>
        <taxon>Pentapetalae</taxon>
        <taxon>rosids</taxon>
        <taxon>malvids</taxon>
        <taxon>Brassicales</taxon>
        <taxon>Brassicaceae</taxon>
        <taxon>Arabideae</taxon>
        <taxon>Arabis</taxon>
    </lineage>
</organism>
<proteinExistence type="predicted"/>
<evidence type="ECO:0008006" key="3">
    <source>
        <dbReference type="Google" id="ProtNLM"/>
    </source>
</evidence>